<evidence type="ECO:0000256" key="2">
    <source>
        <dbReference type="ARBA" id="ARBA00022679"/>
    </source>
</evidence>
<dbReference type="PROSITE" id="PS50405">
    <property type="entry name" value="GST_CTER"/>
    <property type="match status" value="1"/>
</dbReference>
<evidence type="ECO:0000313" key="7">
    <source>
        <dbReference type="Proteomes" id="UP000003250"/>
    </source>
</evidence>
<dbReference type="GO" id="GO:0004364">
    <property type="term" value="F:glutathione transferase activity"/>
    <property type="evidence" value="ECO:0007669"/>
    <property type="project" value="UniProtKB-EC"/>
</dbReference>
<dbReference type="Gene3D" id="1.20.1050.10">
    <property type="match status" value="1"/>
</dbReference>
<feature type="domain" description="GST C-terminal" evidence="5">
    <location>
        <begin position="104"/>
        <end position="233"/>
    </location>
</feature>
<dbReference type="EC" id="2.5.1.18" evidence="1"/>
<evidence type="ECO:0000256" key="3">
    <source>
        <dbReference type="ARBA" id="ARBA00047960"/>
    </source>
</evidence>
<dbReference type="Gene3D" id="3.40.30.10">
    <property type="entry name" value="Glutaredoxin"/>
    <property type="match status" value="1"/>
</dbReference>
<keyword evidence="2 6" id="KW-0808">Transferase</keyword>
<dbReference type="InterPro" id="IPR004045">
    <property type="entry name" value="Glutathione_S-Trfase_N"/>
</dbReference>
<dbReference type="SUPFAM" id="SSF52833">
    <property type="entry name" value="Thioredoxin-like"/>
    <property type="match status" value="1"/>
</dbReference>
<dbReference type="PROSITE" id="PS50404">
    <property type="entry name" value="GST_NTER"/>
    <property type="match status" value="1"/>
</dbReference>
<dbReference type="Pfam" id="PF13410">
    <property type="entry name" value="GST_C_2"/>
    <property type="match status" value="1"/>
</dbReference>
<dbReference type="PATRIC" id="fig|1107882.3.peg.2020"/>
<evidence type="ECO:0000313" key="6">
    <source>
        <dbReference type="EMBL" id="EHK57348.1"/>
    </source>
</evidence>
<protein>
    <recommendedName>
        <fullName evidence="1">glutathione transferase</fullName>
        <ecNumber evidence="1">2.5.1.18</ecNumber>
    </recommendedName>
</protein>
<reference evidence="6 7" key="1">
    <citation type="journal article" date="2012" name="J. Bacteriol.">
        <title>Draft Genome Sequence of Mesorhizobium alhagi CCNWXJ12-2T, a Novel Salt-Resistant Species Isolated from the Desert of Northwestern China.</title>
        <authorList>
            <person name="Zhou M."/>
            <person name="Chen W."/>
            <person name="Chen H."/>
            <person name="Wei G."/>
        </authorList>
    </citation>
    <scope>NUCLEOTIDE SEQUENCE [LARGE SCALE GENOMIC DNA]</scope>
    <source>
        <strain evidence="6 7">CCNWXJ12-2</strain>
    </source>
</reference>
<dbReference type="PANTHER" id="PTHR43968:SF6">
    <property type="entry name" value="GLUTATHIONE S-TRANSFERASE OMEGA"/>
    <property type="match status" value="1"/>
</dbReference>
<evidence type="ECO:0000256" key="1">
    <source>
        <dbReference type="ARBA" id="ARBA00012452"/>
    </source>
</evidence>
<dbReference type="InterPro" id="IPR045073">
    <property type="entry name" value="Omega/Tau-like"/>
</dbReference>
<dbReference type="Proteomes" id="UP000003250">
    <property type="component" value="Unassembled WGS sequence"/>
</dbReference>
<feature type="domain" description="GST N-terminal" evidence="4">
    <location>
        <begin position="22"/>
        <end position="100"/>
    </location>
</feature>
<dbReference type="PROSITE" id="PS51354">
    <property type="entry name" value="GLUTAREDOXIN_2"/>
    <property type="match status" value="1"/>
</dbReference>
<dbReference type="GO" id="GO:0005737">
    <property type="term" value="C:cytoplasm"/>
    <property type="evidence" value="ECO:0007669"/>
    <property type="project" value="TreeGrafter"/>
</dbReference>
<dbReference type="InterPro" id="IPR036282">
    <property type="entry name" value="Glutathione-S-Trfase_C_sf"/>
</dbReference>
<dbReference type="EMBL" id="AHAM01000071">
    <property type="protein sequence ID" value="EHK57348.1"/>
    <property type="molecule type" value="Genomic_DNA"/>
</dbReference>
<dbReference type="InterPro" id="IPR040079">
    <property type="entry name" value="Glutathione_S-Trfase"/>
</dbReference>
<evidence type="ECO:0000259" key="4">
    <source>
        <dbReference type="PROSITE" id="PS50404"/>
    </source>
</evidence>
<dbReference type="InterPro" id="IPR036249">
    <property type="entry name" value="Thioredoxin-like_sf"/>
</dbReference>
<keyword evidence="7" id="KW-1185">Reference proteome</keyword>
<evidence type="ECO:0000259" key="5">
    <source>
        <dbReference type="PROSITE" id="PS50405"/>
    </source>
</evidence>
<dbReference type="SUPFAM" id="SSF47616">
    <property type="entry name" value="GST C-terminal domain-like"/>
    <property type="match status" value="1"/>
</dbReference>
<dbReference type="PANTHER" id="PTHR43968">
    <property type="match status" value="1"/>
</dbReference>
<dbReference type="CDD" id="cd00299">
    <property type="entry name" value="GST_C_family"/>
    <property type="match status" value="1"/>
</dbReference>
<dbReference type="InterPro" id="IPR010987">
    <property type="entry name" value="Glutathione-S-Trfase_C-like"/>
</dbReference>
<dbReference type="Pfam" id="PF13417">
    <property type="entry name" value="GST_N_3"/>
    <property type="match status" value="1"/>
</dbReference>
<dbReference type="SFLD" id="SFLDG01152">
    <property type="entry name" value="Main.3:_Omega-_and_Tau-like"/>
    <property type="match status" value="1"/>
</dbReference>
<comment type="catalytic activity">
    <reaction evidence="3">
        <text>RX + glutathione = an S-substituted glutathione + a halide anion + H(+)</text>
        <dbReference type="Rhea" id="RHEA:16437"/>
        <dbReference type="ChEBI" id="CHEBI:15378"/>
        <dbReference type="ChEBI" id="CHEBI:16042"/>
        <dbReference type="ChEBI" id="CHEBI:17792"/>
        <dbReference type="ChEBI" id="CHEBI:57925"/>
        <dbReference type="ChEBI" id="CHEBI:90779"/>
        <dbReference type="EC" id="2.5.1.18"/>
    </reaction>
</comment>
<gene>
    <name evidence="6" type="ORF">MAXJ12_10278</name>
</gene>
<name>H0HPH6_9HYPH</name>
<dbReference type="AlphaFoldDB" id="H0HPH6"/>
<accession>H0HPH6</accession>
<proteinExistence type="predicted"/>
<dbReference type="InterPro" id="IPR050983">
    <property type="entry name" value="GST_Omega/HSP26"/>
</dbReference>
<dbReference type="SFLD" id="SFLDS00019">
    <property type="entry name" value="Glutathione_Transferase_(cytos"/>
    <property type="match status" value="1"/>
</dbReference>
<dbReference type="FunFam" id="3.40.30.10:FF:000123">
    <property type="entry name" value="Glutathione transferase o1"/>
    <property type="match status" value="1"/>
</dbReference>
<organism evidence="6 7">
    <name type="scientific">Mesorhizobium alhagi CCNWXJ12-2</name>
    <dbReference type="NCBI Taxonomy" id="1107882"/>
    <lineage>
        <taxon>Bacteria</taxon>
        <taxon>Pseudomonadati</taxon>
        <taxon>Pseudomonadota</taxon>
        <taxon>Alphaproteobacteria</taxon>
        <taxon>Hyphomicrobiales</taxon>
        <taxon>Phyllobacteriaceae</taxon>
        <taxon>Allomesorhizobium</taxon>
    </lineage>
</organism>
<sequence length="241" mass="27127">MHLHLFSCNCIHTEGTAAMRSDKITLISFDLCPYVQRAAIVLAEKNVPFERVDIDLENKPEWFLEISPRGKVPLLKVDGEVLFESAAIVEYLDETEEPRLHPGNPVARARHRAWMEFGSAILADIWTLETTADRAAFNNAVAALKDKFARVEAELGEGRYFAGDVFSIVDAVFAPAFRYFDVFDEIDDLGVFDGLPKVKAWRAELAQRASVRNAVVADYNDRLRAFLRRKNGILARMPLAA</sequence>
<dbReference type="SFLD" id="SFLDG00358">
    <property type="entry name" value="Main_(cytGST)"/>
    <property type="match status" value="1"/>
</dbReference>